<dbReference type="PANTHER" id="PTHR23222">
    <property type="entry name" value="PROHIBITIN"/>
    <property type="match status" value="1"/>
</dbReference>
<keyword evidence="2" id="KW-0472">Membrane</keyword>
<dbReference type="AlphaFoldDB" id="A0A0R3R262"/>
<dbReference type="EMBL" id="UZAG01018880">
    <property type="protein sequence ID" value="VDO41433.1"/>
    <property type="molecule type" value="Genomic_DNA"/>
</dbReference>
<evidence type="ECO:0000256" key="2">
    <source>
        <dbReference type="RuleBase" id="RU366048"/>
    </source>
</evidence>
<dbReference type="GO" id="GO:0005743">
    <property type="term" value="C:mitochondrial inner membrane"/>
    <property type="evidence" value="ECO:0007669"/>
    <property type="project" value="UniProtKB-SubCell"/>
</dbReference>
<keyword evidence="2" id="KW-0999">Mitochondrion inner membrane</keyword>
<reference evidence="3 4" key="2">
    <citation type="submission" date="2018-11" db="EMBL/GenBank/DDBJ databases">
        <authorList>
            <consortium name="Pathogen Informatics"/>
        </authorList>
    </citation>
    <scope>NUCLEOTIDE SEQUENCE [LARGE SCALE GENOMIC DNA]</scope>
</reference>
<reference evidence="5" key="1">
    <citation type="submission" date="2017-02" db="UniProtKB">
        <authorList>
            <consortium name="WormBaseParasite"/>
        </authorList>
    </citation>
    <scope>IDENTIFICATION</scope>
</reference>
<dbReference type="WBParaSite" id="BTMF_0001410201-mRNA-1">
    <property type="protein sequence ID" value="BTMF_0001410201-mRNA-1"/>
    <property type="gene ID" value="BTMF_0001410201"/>
</dbReference>
<comment type="similarity">
    <text evidence="1 2">Belongs to the prohibitin family.</text>
</comment>
<evidence type="ECO:0000256" key="1">
    <source>
        <dbReference type="ARBA" id="ARBA00009658"/>
    </source>
</evidence>
<evidence type="ECO:0000313" key="4">
    <source>
        <dbReference type="Proteomes" id="UP000280834"/>
    </source>
</evidence>
<dbReference type="GO" id="GO:0007005">
    <property type="term" value="P:mitochondrion organization"/>
    <property type="evidence" value="ECO:0007669"/>
    <property type="project" value="TreeGrafter"/>
</dbReference>
<evidence type="ECO:0000313" key="5">
    <source>
        <dbReference type="WBParaSite" id="BTMF_0001410201-mRNA-1"/>
    </source>
</evidence>
<sequence>MIILAVTHLSFGREFTDAVEMKQVAQQEAEKARYLVETAEQMKVAAVTTAEGDAQAAKLLAQAFKEAGDGLIELRKIEAAEEIAERMAKSRNVVYLPNNQNTLFNMPAV</sequence>
<organism evidence="5">
    <name type="scientific">Brugia timori</name>
    <dbReference type="NCBI Taxonomy" id="42155"/>
    <lineage>
        <taxon>Eukaryota</taxon>
        <taxon>Metazoa</taxon>
        <taxon>Ecdysozoa</taxon>
        <taxon>Nematoda</taxon>
        <taxon>Chromadorea</taxon>
        <taxon>Rhabditida</taxon>
        <taxon>Spirurina</taxon>
        <taxon>Spiruromorpha</taxon>
        <taxon>Filarioidea</taxon>
        <taxon>Onchocercidae</taxon>
        <taxon>Brugia</taxon>
    </lineage>
</organism>
<comment type="subcellular location">
    <subcellularLocation>
        <location evidence="2">Mitochondrion inner membrane</location>
    </subcellularLocation>
</comment>
<dbReference type="Proteomes" id="UP000280834">
    <property type="component" value="Unassembled WGS sequence"/>
</dbReference>
<name>A0A0R3R262_9BILA</name>
<accession>A0A0R3R262</accession>
<dbReference type="InterPro" id="IPR000163">
    <property type="entry name" value="Prohibitin"/>
</dbReference>
<evidence type="ECO:0000313" key="3">
    <source>
        <dbReference type="EMBL" id="VDO41433.1"/>
    </source>
</evidence>
<proteinExistence type="inferred from homology"/>
<gene>
    <name evidence="3" type="ORF">BTMF_LOCUS12097</name>
</gene>
<dbReference type="PRINTS" id="PR00679">
    <property type="entry name" value="PROHIBITIN"/>
</dbReference>
<keyword evidence="2" id="KW-0496">Mitochondrion</keyword>
<protein>
    <recommendedName>
        <fullName evidence="2">Prohibitin</fullName>
    </recommendedName>
</protein>
<keyword evidence="4" id="KW-1185">Reference proteome</keyword>
<dbReference type="PANTHER" id="PTHR23222:SF0">
    <property type="entry name" value="PROHIBITIN 1"/>
    <property type="match status" value="1"/>
</dbReference>
<dbReference type="STRING" id="42155.A0A0R3R262"/>